<keyword evidence="2" id="KW-0732">Signal</keyword>
<reference evidence="4" key="1">
    <citation type="journal article" date="2010" name="PLoS Negl. Trop. Dis.">
        <title>The genome sequence of Trypanosoma brucei gambiense, causative agent of chronic human african trypanosomiasis.</title>
        <authorList>
            <person name="Jackson A.P."/>
            <person name="Sanders M."/>
            <person name="Berry A."/>
            <person name="McQuillan J."/>
            <person name="Aslett M.A."/>
            <person name="Quail M.A."/>
            <person name="Chukualim B."/>
            <person name="Capewell P."/>
            <person name="MacLeod A."/>
            <person name="Melville S.E."/>
            <person name="Gibson W."/>
            <person name="Barry J.D."/>
            <person name="Berriman M."/>
            <person name="Hertz-Fowler C."/>
        </authorList>
    </citation>
    <scope>NUCLEOTIDE SEQUENCE [LARGE SCALE GENOMIC DNA]</scope>
    <source>
        <strain evidence="4">MHOM/CI/86/DAL972</strain>
    </source>
</reference>
<name>D0A9B8_TRYB9</name>
<evidence type="ECO:0000313" key="3">
    <source>
        <dbReference type="EMBL" id="CBH18269.1"/>
    </source>
</evidence>
<dbReference type="EMBL" id="FN554974">
    <property type="protein sequence ID" value="CBH18269.1"/>
    <property type="molecule type" value="Genomic_DNA"/>
</dbReference>
<evidence type="ECO:0000313" key="4">
    <source>
        <dbReference type="Proteomes" id="UP000002316"/>
    </source>
</evidence>
<evidence type="ECO:0000256" key="1">
    <source>
        <dbReference type="SAM" id="Phobius"/>
    </source>
</evidence>
<evidence type="ECO:0008006" key="5">
    <source>
        <dbReference type="Google" id="ProtNLM"/>
    </source>
</evidence>
<feature type="signal peptide" evidence="2">
    <location>
        <begin position="1"/>
        <end position="17"/>
    </location>
</feature>
<feature type="chain" id="PRO_5003005890" description="T. brucei spp.-specific protein" evidence="2">
    <location>
        <begin position="18"/>
        <end position="136"/>
    </location>
</feature>
<gene>
    <name evidence="3" type="ORF">TbgDal_XI13880</name>
</gene>
<feature type="transmembrane region" description="Helical" evidence="1">
    <location>
        <begin position="84"/>
        <end position="105"/>
    </location>
</feature>
<dbReference type="GeneID" id="23866562"/>
<keyword evidence="1" id="KW-0812">Transmembrane</keyword>
<keyword evidence="1" id="KW-0472">Membrane</keyword>
<sequence length="136" mass="16110">MYFLFFSLSLFAAVCICVDECVSTYSVSLLPERGTHRHQFCGIISAHCFTLFVCFVFCSCFFFHPPPTLSALSFICSIKWRCYLYYYCYYYYYWFLLLLLFTTPFSSSFIPPFLHPFSFPSTNIELQLCFSHGRQF</sequence>
<evidence type="ECO:0000256" key="2">
    <source>
        <dbReference type="SAM" id="SignalP"/>
    </source>
</evidence>
<accession>D0A9B8</accession>
<protein>
    <recommendedName>
        <fullName evidence="5">T. brucei spp.-specific protein</fullName>
    </recommendedName>
</protein>
<organism evidence="3 4">
    <name type="scientific">Trypanosoma brucei gambiense (strain MHOM/CI/86/DAL972)</name>
    <dbReference type="NCBI Taxonomy" id="679716"/>
    <lineage>
        <taxon>Eukaryota</taxon>
        <taxon>Discoba</taxon>
        <taxon>Euglenozoa</taxon>
        <taxon>Kinetoplastea</taxon>
        <taxon>Metakinetoplastina</taxon>
        <taxon>Trypanosomatida</taxon>
        <taxon>Trypanosomatidae</taxon>
        <taxon>Trypanosoma</taxon>
    </lineage>
</organism>
<keyword evidence="1" id="KW-1133">Transmembrane helix</keyword>
<dbReference type="RefSeq" id="XP_011780533.1">
    <property type="nucleotide sequence ID" value="XM_011782231.1"/>
</dbReference>
<dbReference type="KEGG" id="tbg:TbgDal_XI13880"/>
<feature type="transmembrane region" description="Helical" evidence="1">
    <location>
        <begin position="43"/>
        <end position="63"/>
    </location>
</feature>
<dbReference type="Proteomes" id="UP000002316">
    <property type="component" value="Chromosome 11"/>
</dbReference>
<dbReference type="AlphaFoldDB" id="D0A9B8"/>
<proteinExistence type="predicted"/>